<reference evidence="2" key="1">
    <citation type="submission" date="2018-10" db="EMBL/GenBank/DDBJ databases">
        <title>Schaedlerella arabinophila gen. nov. sp. nov., isolated from the mouse intestinal tract and comparative analysis with the genome of the closely related altered Schaedler flora strain ASF502.</title>
        <authorList>
            <person name="Miyake S."/>
            <person name="Soh M."/>
            <person name="Seedorf H."/>
        </authorList>
    </citation>
    <scope>NUCLEOTIDE SEQUENCE [LARGE SCALE GENOMIC DNA]</scope>
    <source>
        <strain evidence="2">DSM 106076</strain>
    </source>
</reference>
<feature type="transmembrane region" description="Helical" evidence="1">
    <location>
        <begin position="7"/>
        <end position="26"/>
    </location>
</feature>
<evidence type="ECO:0000313" key="3">
    <source>
        <dbReference type="Proteomes" id="UP000274920"/>
    </source>
</evidence>
<protein>
    <submittedName>
        <fullName evidence="2">Uncharacterized protein</fullName>
    </submittedName>
</protein>
<dbReference type="EMBL" id="RHJS01000002">
    <property type="protein sequence ID" value="RRK33873.1"/>
    <property type="molecule type" value="Genomic_DNA"/>
</dbReference>
<accession>A0A3R8L0P6</accession>
<organism evidence="2 3">
    <name type="scientific">Schaedlerella arabinosiphila</name>
    <dbReference type="NCBI Taxonomy" id="2044587"/>
    <lineage>
        <taxon>Bacteria</taxon>
        <taxon>Bacillati</taxon>
        <taxon>Bacillota</taxon>
        <taxon>Clostridia</taxon>
        <taxon>Lachnospirales</taxon>
        <taxon>Lachnospiraceae</taxon>
        <taxon>Schaedlerella</taxon>
    </lineage>
</organism>
<feature type="transmembrane region" description="Helical" evidence="1">
    <location>
        <begin position="38"/>
        <end position="56"/>
    </location>
</feature>
<name>A0A3R8L0P6_9FIRM</name>
<keyword evidence="1" id="KW-1133">Transmembrane helix</keyword>
<feature type="transmembrane region" description="Helical" evidence="1">
    <location>
        <begin position="68"/>
        <end position="86"/>
    </location>
</feature>
<proteinExistence type="predicted"/>
<sequence>MRLTFRTQIIVTMILVIVGFISSLWFNKDMNKDMYYNLAWVFTGLIFFINPVYPKNITSLEQERAKKGIRIAGMILVFIGLTNGFGV</sequence>
<dbReference type="Proteomes" id="UP000274920">
    <property type="component" value="Unassembled WGS sequence"/>
</dbReference>
<gene>
    <name evidence="2" type="ORF">EBB54_22815</name>
</gene>
<comment type="caution">
    <text evidence="2">The sequence shown here is derived from an EMBL/GenBank/DDBJ whole genome shotgun (WGS) entry which is preliminary data.</text>
</comment>
<dbReference type="RefSeq" id="WP_125129069.1">
    <property type="nucleotide sequence ID" value="NZ_RHJS01000002.1"/>
</dbReference>
<dbReference type="AlphaFoldDB" id="A0A3R8L0P6"/>
<keyword evidence="3" id="KW-1185">Reference proteome</keyword>
<evidence type="ECO:0000313" key="2">
    <source>
        <dbReference type="EMBL" id="RRK33873.1"/>
    </source>
</evidence>
<keyword evidence="1" id="KW-0472">Membrane</keyword>
<keyword evidence="1" id="KW-0812">Transmembrane</keyword>
<evidence type="ECO:0000256" key="1">
    <source>
        <dbReference type="SAM" id="Phobius"/>
    </source>
</evidence>